<evidence type="ECO:0000256" key="3">
    <source>
        <dbReference type="ARBA" id="ARBA00015195"/>
    </source>
</evidence>
<evidence type="ECO:0000256" key="4">
    <source>
        <dbReference type="ARBA" id="ARBA00022490"/>
    </source>
</evidence>
<dbReference type="Gene3D" id="3.30.160.880">
    <property type="entry name" value="Cell division protein ZapA protomer, N-terminal domain"/>
    <property type="match status" value="1"/>
</dbReference>
<gene>
    <name evidence="12" type="ORF">IB75_13690</name>
</gene>
<keyword evidence="6" id="KW-0175">Coiled coil</keyword>
<comment type="similarity">
    <text evidence="2">Belongs to the ZapA family. Type 1 subfamily.</text>
</comment>
<evidence type="ECO:0000313" key="12">
    <source>
        <dbReference type="EMBL" id="KFI18552.1"/>
    </source>
</evidence>
<dbReference type="OrthoDB" id="5772359at2"/>
<sequence>MNDEAQPVVLHILGKEYRVVCPSGEEEALLTAARYLNKKMEEIKAGGKIIGVERVAVMSALNIAHELLREQSKKEGERELNKRIQTLRHKVEAVLEECRQVDP</sequence>
<reference evidence="12 13" key="1">
    <citation type="submission" date="2014-07" db="EMBL/GenBank/DDBJ databases">
        <title>Comparative analysis of Nitrosococcus oceani genome inventories of strains from Pacific and Atlantic gyres.</title>
        <authorList>
            <person name="Lim C.K."/>
            <person name="Wang L."/>
            <person name="Sayavedra-Soto L.A."/>
            <person name="Klotz M.G."/>
        </authorList>
    </citation>
    <scope>NUCLEOTIDE SEQUENCE [LARGE SCALE GENOMIC DNA]</scope>
    <source>
        <strain evidence="12 13">C-27</strain>
    </source>
</reference>
<evidence type="ECO:0000256" key="8">
    <source>
        <dbReference type="ARBA" id="ARBA00023306"/>
    </source>
</evidence>
<comment type="caution">
    <text evidence="12">The sequence shown here is derived from an EMBL/GenBank/DDBJ whole genome shotgun (WGS) entry which is preliminary data.</text>
</comment>
<comment type="subcellular location">
    <subcellularLocation>
        <location evidence="1">Cytoplasm</location>
    </subcellularLocation>
</comment>
<keyword evidence="4" id="KW-0963">Cytoplasm</keyword>
<dbReference type="AlphaFoldDB" id="A0A0E2ZJX1"/>
<dbReference type="GO" id="GO:0005829">
    <property type="term" value="C:cytosol"/>
    <property type="evidence" value="ECO:0007669"/>
    <property type="project" value="TreeGrafter"/>
</dbReference>
<dbReference type="SUPFAM" id="SSF102829">
    <property type="entry name" value="Cell division protein ZapA-like"/>
    <property type="match status" value="1"/>
</dbReference>
<dbReference type="Pfam" id="PF05164">
    <property type="entry name" value="ZapA"/>
    <property type="match status" value="1"/>
</dbReference>
<dbReference type="GO" id="GO:0032153">
    <property type="term" value="C:cell division site"/>
    <property type="evidence" value="ECO:0007669"/>
    <property type="project" value="TreeGrafter"/>
</dbReference>
<keyword evidence="7" id="KW-0717">Septation</keyword>
<dbReference type="PANTHER" id="PTHR34981">
    <property type="entry name" value="CELL DIVISION PROTEIN ZAPA"/>
    <property type="match status" value="1"/>
</dbReference>
<protein>
    <recommendedName>
        <fullName evidence="3">Cell division protein ZapA</fullName>
    </recommendedName>
    <alternativeName>
        <fullName evidence="11">Z ring-associated protein ZapA</fullName>
    </alternativeName>
</protein>
<evidence type="ECO:0000256" key="5">
    <source>
        <dbReference type="ARBA" id="ARBA00022618"/>
    </source>
</evidence>
<dbReference type="EMBL" id="JPGN01000078">
    <property type="protein sequence ID" value="KFI18552.1"/>
    <property type="molecule type" value="Genomic_DNA"/>
</dbReference>
<accession>A0A0E2ZJX1</accession>
<evidence type="ECO:0000256" key="6">
    <source>
        <dbReference type="ARBA" id="ARBA00023054"/>
    </source>
</evidence>
<evidence type="ECO:0000256" key="10">
    <source>
        <dbReference type="ARBA" id="ARBA00026068"/>
    </source>
</evidence>
<evidence type="ECO:0000256" key="1">
    <source>
        <dbReference type="ARBA" id="ARBA00004496"/>
    </source>
</evidence>
<dbReference type="InterPro" id="IPR007838">
    <property type="entry name" value="Cell_div_ZapA-like"/>
</dbReference>
<dbReference type="Gene3D" id="1.20.5.50">
    <property type="match status" value="1"/>
</dbReference>
<keyword evidence="5" id="KW-0132">Cell division</keyword>
<proteinExistence type="inferred from homology"/>
<dbReference type="InterPro" id="IPR042233">
    <property type="entry name" value="Cell_div_ZapA_N"/>
</dbReference>
<keyword evidence="8" id="KW-0131">Cell cycle</keyword>
<dbReference type="GO" id="GO:0043093">
    <property type="term" value="P:FtsZ-dependent cytokinesis"/>
    <property type="evidence" value="ECO:0007669"/>
    <property type="project" value="TreeGrafter"/>
</dbReference>
<evidence type="ECO:0000256" key="11">
    <source>
        <dbReference type="ARBA" id="ARBA00033158"/>
    </source>
</evidence>
<comment type="function">
    <text evidence="9">Activator of cell division through the inhibition of FtsZ GTPase activity, therefore promoting FtsZ assembly into bundles of protofilaments necessary for the formation of the division Z ring. It is recruited early at mid-cell but it is not essential for cell division.</text>
</comment>
<dbReference type="HOGENOM" id="CLU_116623_2_0_6"/>
<evidence type="ECO:0000256" key="7">
    <source>
        <dbReference type="ARBA" id="ARBA00023210"/>
    </source>
</evidence>
<dbReference type="GO" id="GO:0030428">
    <property type="term" value="C:cell septum"/>
    <property type="evidence" value="ECO:0007669"/>
    <property type="project" value="TreeGrafter"/>
</dbReference>
<name>A0A0E2ZJX1_9GAMM</name>
<evidence type="ECO:0000256" key="2">
    <source>
        <dbReference type="ARBA" id="ARBA00010074"/>
    </source>
</evidence>
<evidence type="ECO:0000313" key="13">
    <source>
        <dbReference type="Proteomes" id="UP000028839"/>
    </source>
</evidence>
<dbReference type="InterPro" id="IPR036192">
    <property type="entry name" value="Cell_div_ZapA-like_sf"/>
</dbReference>
<dbReference type="Proteomes" id="UP000028839">
    <property type="component" value="Unassembled WGS sequence"/>
</dbReference>
<evidence type="ECO:0000256" key="9">
    <source>
        <dbReference type="ARBA" id="ARBA00024910"/>
    </source>
</evidence>
<comment type="subunit">
    <text evidence="10">Homodimer. Interacts with FtsZ.</text>
</comment>
<dbReference type="PANTHER" id="PTHR34981:SF1">
    <property type="entry name" value="CELL DIVISION PROTEIN ZAPA"/>
    <property type="match status" value="1"/>
</dbReference>
<dbReference type="GO" id="GO:0000917">
    <property type="term" value="P:division septum assembly"/>
    <property type="evidence" value="ECO:0007669"/>
    <property type="project" value="UniProtKB-KW"/>
</dbReference>
<organism evidence="12 13">
    <name type="scientific">Nitrosococcus oceani C-27</name>
    <dbReference type="NCBI Taxonomy" id="314279"/>
    <lineage>
        <taxon>Bacteria</taxon>
        <taxon>Pseudomonadati</taxon>
        <taxon>Pseudomonadota</taxon>
        <taxon>Gammaproteobacteria</taxon>
        <taxon>Chromatiales</taxon>
        <taxon>Chromatiaceae</taxon>
        <taxon>Nitrosococcus</taxon>
    </lineage>
</organism>
<dbReference type="GO" id="GO:0000921">
    <property type="term" value="P:septin ring assembly"/>
    <property type="evidence" value="ECO:0007669"/>
    <property type="project" value="TreeGrafter"/>
</dbReference>